<feature type="signal peptide" evidence="2">
    <location>
        <begin position="1"/>
        <end position="24"/>
    </location>
</feature>
<dbReference type="InterPro" id="IPR000757">
    <property type="entry name" value="Beta-glucanase-like"/>
</dbReference>
<dbReference type="RefSeq" id="WP_191174521.1">
    <property type="nucleotide sequence ID" value="NZ_JACWMW010000001.1"/>
</dbReference>
<evidence type="ECO:0000313" key="4">
    <source>
        <dbReference type="EMBL" id="MBD1384662.1"/>
    </source>
</evidence>
<protein>
    <submittedName>
        <fullName evidence="4">Glycoside hydrolase family 16 protein</fullName>
    </submittedName>
</protein>
<dbReference type="Proteomes" id="UP000618754">
    <property type="component" value="Unassembled WGS sequence"/>
</dbReference>
<dbReference type="PROSITE" id="PS51762">
    <property type="entry name" value="GH16_2"/>
    <property type="match status" value="1"/>
</dbReference>
<dbReference type="PANTHER" id="PTHR10963:SF55">
    <property type="entry name" value="GLYCOSIDE HYDROLASE FAMILY 16 PROTEIN"/>
    <property type="match status" value="1"/>
</dbReference>
<dbReference type="EMBL" id="JACWMW010000001">
    <property type="protein sequence ID" value="MBD1384662.1"/>
    <property type="molecule type" value="Genomic_DNA"/>
</dbReference>
<evidence type="ECO:0000256" key="2">
    <source>
        <dbReference type="SAM" id="SignalP"/>
    </source>
</evidence>
<dbReference type="PANTHER" id="PTHR10963">
    <property type="entry name" value="GLYCOSYL HYDROLASE-RELATED"/>
    <property type="match status" value="1"/>
</dbReference>
<evidence type="ECO:0000259" key="3">
    <source>
        <dbReference type="PROSITE" id="PS51762"/>
    </source>
</evidence>
<accession>A0ABR7X4D0</accession>
<comment type="similarity">
    <text evidence="1">Belongs to the glycosyl hydrolase 16 family.</text>
</comment>
<keyword evidence="2" id="KW-0732">Signal</keyword>
<keyword evidence="4" id="KW-0378">Hydrolase</keyword>
<dbReference type="SUPFAM" id="SSF49899">
    <property type="entry name" value="Concanavalin A-like lectins/glucanases"/>
    <property type="match status" value="1"/>
</dbReference>
<dbReference type="InterPro" id="IPR050546">
    <property type="entry name" value="Glycosyl_Hydrlase_16"/>
</dbReference>
<feature type="chain" id="PRO_5047327320" evidence="2">
    <location>
        <begin position="25"/>
        <end position="287"/>
    </location>
</feature>
<dbReference type="Gene3D" id="2.60.120.200">
    <property type="match status" value="1"/>
</dbReference>
<name>A0ABR7X4D0_9SPHI</name>
<feature type="domain" description="GH16" evidence="3">
    <location>
        <begin position="42"/>
        <end position="287"/>
    </location>
</feature>
<dbReference type="CDD" id="cd08023">
    <property type="entry name" value="GH16_laminarinase_like"/>
    <property type="match status" value="1"/>
</dbReference>
<evidence type="ECO:0000256" key="1">
    <source>
        <dbReference type="ARBA" id="ARBA00006865"/>
    </source>
</evidence>
<evidence type="ECO:0000313" key="5">
    <source>
        <dbReference type="Proteomes" id="UP000618754"/>
    </source>
</evidence>
<gene>
    <name evidence="4" type="ORF">IDJ75_05170</name>
</gene>
<proteinExistence type="inferred from homology"/>
<dbReference type="PROSITE" id="PS51257">
    <property type="entry name" value="PROKAR_LIPOPROTEIN"/>
    <property type="match status" value="1"/>
</dbReference>
<reference evidence="4 5" key="1">
    <citation type="submission" date="2020-09" db="EMBL/GenBank/DDBJ databases">
        <title>Novel species of Mucilaginibacter isolated from a glacier on the Tibetan Plateau.</title>
        <authorList>
            <person name="Liu Q."/>
            <person name="Xin Y.-H."/>
        </authorList>
    </citation>
    <scope>NUCLEOTIDE SEQUENCE [LARGE SCALE GENOMIC DNA]</scope>
    <source>
        <strain evidence="4 5">CGMCC 1.13878</strain>
    </source>
</reference>
<dbReference type="Pfam" id="PF00722">
    <property type="entry name" value="Glyco_hydro_16"/>
    <property type="match status" value="1"/>
</dbReference>
<sequence>MLYKKCIYVAAVAAAITISTSCSSVKKSSATGYAKGDVVFFDDFSGTHLDRNKWTPEVPGFNGNNELQTYVDSSSVMYLEDGLLVLKPKYLPKFKNVEGREYDFISARINTRGKFDFTYGTAEARIKVTAGEGLWPAWWMLGNGAWPDAGEIDIMEYVGEPDWISAAVHGPGYSGETPFVNRLYFDKEHDATQWHVYAVDWSPEGLVFKYDGAPMFRVTRKMAEHYGKWIFDNKQYLILNYALGGGYPAKINGIKQPYYGLPESSVNMVKNGEAKMWVDWVKVTKTR</sequence>
<organism evidence="4 5">
    <name type="scientific">Mucilaginibacter rigui</name>
    <dbReference type="NCBI Taxonomy" id="534635"/>
    <lineage>
        <taxon>Bacteria</taxon>
        <taxon>Pseudomonadati</taxon>
        <taxon>Bacteroidota</taxon>
        <taxon>Sphingobacteriia</taxon>
        <taxon>Sphingobacteriales</taxon>
        <taxon>Sphingobacteriaceae</taxon>
        <taxon>Mucilaginibacter</taxon>
    </lineage>
</organism>
<comment type="caution">
    <text evidence="4">The sequence shown here is derived from an EMBL/GenBank/DDBJ whole genome shotgun (WGS) entry which is preliminary data.</text>
</comment>
<dbReference type="InterPro" id="IPR013320">
    <property type="entry name" value="ConA-like_dom_sf"/>
</dbReference>
<dbReference type="GO" id="GO:0016787">
    <property type="term" value="F:hydrolase activity"/>
    <property type="evidence" value="ECO:0007669"/>
    <property type="project" value="UniProtKB-KW"/>
</dbReference>
<keyword evidence="5" id="KW-1185">Reference proteome</keyword>